<keyword evidence="1 2" id="KW-0808">Transferase</keyword>
<evidence type="ECO:0000313" key="2">
    <source>
        <dbReference type="EMBL" id="TIH37806.1"/>
    </source>
</evidence>
<evidence type="ECO:0000256" key="1">
    <source>
        <dbReference type="ARBA" id="ARBA00022679"/>
    </source>
</evidence>
<dbReference type="PANTHER" id="PTHR46401:SF2">
    <property type="entry name" value="GLYCOSYLTRANSFERASE WBBK-RELATED"/>
    <property type="match status" value="1"/>
</dbReference>
<proteinExistence type="predicted"/>
<dbReference type="Pfam" id="PF13692">
    <property type="entry name" value="Glyco_trans_1_4"/>
    <property type="match status" value="1"/>
</dbReference>
<dbReference type="Gene3D" id="3.40.50.2000">
    <property type="entry name" value="Glycogen Phosphorylase B"/>
    <property type="match status" value="1"/>
</dbReference>
<dbReference type="PANTHER" id="PTHR46401">
    <property type="entry name" value="GLYCOSYLTRANSFERASE WBBK-RELATED"/>
    <property type="match status" value="1"/>
</dbReference>
<dbReference type="GO" id="GO:0016757">
    <property type="term" value="F:glycosyltransferase activity"/>
    <property type="evidence" value="ECO:0007669"/>
    <property type="project" value="TreeGrafter"/>
</dbReference>
<dbReference type="GO" id="GO:0009103">
    <property type="term" value="P:lipopolysaccharide biosynthetic process"/>
    <property type="evidence" value="ECO:0007669"/>
    <property type="project" value="TreeGrafter"/>
</dbReference>
<reference evidence="2 3" key="1">
    <citation type="journal article" date="2019" name="Microorganisms">
        <title>Systematic Affiliation and Genome Analysis of Subtercola vilae DB165(T) with Particular Emphasis on Cold Adaptation of an Isolate from a High-Altitude Cold Volcano Lake.</title>
        <authorList>
            <person name="Villalobos A.S."/>
            <person name="Wiese J."/>
            <person name="Imhoff J.F."/>
            <person name="Dorador C."/>
            <person name="Keller A."/>
            <person name="Hentschel U."/>
        </authorList>
    </citation>
    <scope>NUCLEOTIDE SEQUENCE [LARGE SCALE GENOMIC DNA]</scope>
    <source>
        <strain evidence="2 3">DB165</strain>
    </source>
</reference>
<gene>
    <name evidence="2" type="ORF">D4765_07275</name>
</gene>
<name>A0A4T2C5S8_9MICO</name>
<sequence length="574" mass="62922">MDPVPEALNSFAVAHPSRIEIDGWLSHVMGDVASGGPTAEEMRSSLSWRVTAPLRRLRARERLNALRAGRMRLSNPLTHGEARLHDARHRLRERLAQIVPLLVADHSFDLSTLSLEQLLGLVTHQVRSTRSNAELWLIVVAVSGCFPDQAQLLGLARDLRGTDDRDAAMRILAHSGVWTARHHSQHRQIEVVTDVAVAYVDFSARSGFNSGVQRVTRETLKRWPLDSVRLVALTDDGVALRGLEPEEHTRVIDWNEEKRLEKSDFDDADLALVVPWKTTVFLPEIPNGSGAEMLATLARFSSNTTTAIVYDMIPSTSGSLVHRLESLRFVNYLSMLKHFDTAVAISHSAAAEFGSFSASLLPQGLPGPRIEAVPLPIEHIPGLEGVAETSHALPLVLTVGSNEERKNQLAVVYAAEILWREGAQFRLMVVGGHGDLHYTAVADAVSSLSSQGRPIQLRRDIDEAGLASAYRSARFSVLASFHEGYGLPVAESLAVGTPVAATGYGSVLEIIEGGGCLAIDPRDDDSIVDAMRQLLDDEVLTRLEREIDARHDTTWNDYAQHILAAVRQSTKGSR</sequence>
<evidence type="ECO:0000313" key="3">
    <source>
        <dbReference type="Proteomes" id="UP000306192"/>
    </source>
</evidence>
<accession>A0A4T2C5S8</accession>
<dbReference type="EMBL" id="QYRT01000010">
    <property type="protein sequence ID" value="TIH37806.1"/>
    <property type="molecule type" value="Genomic_DNA"/>
</dbReference>
<dbReference type="Proteomes" id="UP000306192">
    <property type="component" value="Unassembled WGS sequence"/>
</dbReference>
<comment type="caution">
    <text evidence="2">The sequence shown here is derived from an EMBL/GenBank/DDBJ whole genome shotgun (WGS) entry which is preliminary data.</text>
</comment>
<keyword evidence="3" id="KW-1185">Reference proteome</keyword>
<dbReference type="AlphaFoldDB" id="A0A4T2C5S8"/>
<protein>
    <submittedName>
        <fullName evidence="2">Glycosyltransferase</fullName>
    </submittedName>
</protein>
<organism evidence="2 3">
    <name type="scientific">Subtercola vilae</name>
    <dbReference type="NCBI Taxonomy" id="2056433"/>
    <lineage>
        <taxon>Bacteria</taxon>
        <taxon>Bacillati</taxon>
        <taxon>Actinomycetota</taxon>
        <taxon>Actinomycetes</taxon>
        <taxon>Micrococcales</taxon>
        <taxon>Microbacteriaceae</taxon>
        <taxon>Subtercola</taxon>
    </lineage>
</organism>
<dbReference type="SUPFAM" id="SSF53756">
    <property type="entry name" value="UDP-Glycosyltransferase/glycogen phosphorylase"/>
    <property type="match status" value="1"/>
</dbReference>